<dbReference type="SFLD" id="SFLDG01123">
    <property type="entry name" value="methyltransferase_(Class_B)"/>
    <property type="match status" value="1"/>
</dbReference>
<reference evidence="10" key="1">
    <citation type="submission" date="2020-03" db="EMBL/GenBank/DDBJ databases">
        <title>The deep terrestrial virosphere.</title>
        <authorList>
            <person name="Holmfeldt K."/>
            <person name="Nilsson E."/>
            <person name="Simone D."/>
            <person name="Lopez-Fernandez M."/>
            <person name="Wu X."/>
            <person name="de Brujin I."/>
            <person name="Lundin D."/>
            <person name="Andersson A."/>
            <person name="Bertilsson S."/>
            <person name="Dopson M."/>
        </authorList>
    </citation>
    <scope>NUCLEOTIDE SEQUENCE</scope>
    <source>
        <strain evidence="10">MM415B02497</strain>
    </source>
</reference>
<keyword evidence="5" id="KW-0479">Metal-binding</keyword>
<dbReference type="InterPro" id="IPR058240">
    <property type="entry name" value="rSAM_sf"/>
</dbReference>
<evidence type="ECO:0000313" key="10">
    <source>
        <dbReference type="EMBL" id="QJA89785.1"/>
    </source>
</evidence>
<sequence length="425" mass="48430">MPPSPWLITDREIPFYGILSVASYLKMHMDCEVQVCDLSSLPKEKWFIPVGDIYGVTGVTPNFVYIRDIIKIIKDREPDKPVIVGGVHATVCPDSILEKTLADACIIGEGEITAYHIMNGVNWREIPGIITREFNTGFPELIPNLDALPLPDRNAIDYYSYLPSTLFNYLDTSVKREGSLFTARGCYFNCSFCCSKKIHHGRVRLRSAESVVDEFIYLRKVFDIDMVNVLDDTFTLDRKRAYKICDLLVEKKVGMKWFCLVRVDDVDYEVLSAMKKAGCLSIAPGFETGSNRILKLMNKKMTIDTARACVEAAYKAGVMINAQLIVGFPTETDEDVELTAKFIRDNPEIDTFGLHTFQPFPGCDVWEHPEKYDIVIDKDTDFMDYQTVGNHQGLYHKDPIIDGRFRYLHNIIGNKSRELRRKLLG</sequence>
<evidence type="ECO:0000256" key="2">
    <source>
        <dbReference type="ARBA" id="ARBA00022603"/>
    </source>
</evidence>
<comment type="cofactor">
    <cofactor evidence="1">
        <name>[4Fe-4S] cluster</name>
        <dbReference type="ChEBI" id="CHEBI:49883"/>
    </cofactor>
</comment>
<dbReference type="Pfam" id="PF02310">
    <property type="entry name" value="B12-binding"/>
    <property type="match status" value="1"/>
</dbReference>
<dbReference type="Gene3D" id="3.40.50.280">
    <property type="entry name" value="Cobalamin-binding domain"/>
    <property type="match status" value="1"/>
</dbReference>
<dbReference type="GO" id="GO:0046872">
    <property type="term" value="F:metal ion binding"/>
    <property type="evidence" value="ECO:0007669"/>
    <property type="project" value="UniProtKB-KW"/>
</dbReference>
<keyword evidence="4" id="KW-0949">S-adenosyl-L-methionine</keyword>
<dbReference type="PANTHER" id="PTHR43409">
    <property type="entry name" value="ANAEROBIC MAGNESIUM-PROTOPORPHYRIN IX MONOMETHYL ESTER CYCLASE-RELATED"/>
    <property type="match status" value="1"/>
</dbReference>
<dbReference type="SUPFAM" id="SSF102114">
    <property type="entry name" value="Radical SAM enzymes"/>
    <property type="match status" value="1"/>
</dbReference>
<dbReference type="CDD" id="cd01335">
    <property type="entry name" value="Radical_SAM"/>
    <property type="match status" value="1"/>
</dbReference>
<organism evidence="10">
    <name type="scientific">viral metagenome</name>
    <dbReference type="NCBI Taxonomy" id="1070528"/>
    <lineage>
        <taxon>unclassified sequences</taxon>
        <taxon>metagenomes</taxon>
        <taxon>organismal metagenomes</taxon>
    </lineage>
</organism>
<evidence type="ECO:0000256" key="3">
    <source>
        <dbReference type="ARBA" id="ARBA00022679"/>
    </source>
</evidence>
<dbReference type="EMBL" id="MT142869">
    <property type="protein sequence ID" value="QJA89785.1"/>
    <property type="molecule type" value="Genomic_DNA"/>
</dbReference>
<dbReference type="Gene3D" id="3.80.30.20">
    <property type="entry name" value="tm_1862 like domain"/>
    <property type="match status" value="1"/>
</dbReference>
<evidence type="ECO:0000256" key="6">
    <source>
        <dbReference type="ARBA" id="ARBA00023004"/>
    </source>
</evidence>
<dbReference type="InterPro" id="IPR051198">
    <property type="entry name" value="BchE-like"/>
</dbReference>
<dbReference type="PROSITE" id="PS51918">
    <property type="entry name" value="RADICAL_SAM"/>
    <property type="match status" value="1"/>
</dbReference>
<feature type="domain" description="B12-binding" evidence="8">
    <location>
        <begin position="52"/>
        <end position="128"/>
    </location>
</feature>
<keyword evidence="7" id="KW-0411">Iron-sulfur</keyword>
<dbReference type="GO" id="GO:0003824">
    <property type="term" value="F:catalytic activity"/>
    <property type="evidence" value="ECO:0007669"/>
    <property type="project" value="InterPro"/>
</dbReference>
<dbReference type="GO" id="GO:0051539">
    <property type="term" value="F:4 iron, 4 sulfur cluster binding"/>
    <property type="evidence" value="ECO:0007669"/>
    <property type="project" value="UniProtKB-KW"/>
</dbReference>
<dbReference type="SMART" id="SM00729">
    <property type="entry name" value="Elp3"/>
    <property type="match status" value="1"/>
</dbReference>
<dbReference type="PANTHER" id="PTHR43409:SF7">
    <property type="entry name" value="BLL1977 PROTEIN"/>
    <property type="match status" value="1"/>
</dbReference>
<keyword evidence="3" id="KW-0808">Transferase</keyword>
<proteinExistence type="predicted"/>
<evidence type="ECO:0000256" key="1">
    <source>
        <dbReference type="ARBA" id="ARBA00001966"/>
    </source>
</evidence>
<dbReference type="InterPro" id="IPR034466">
    <property type="entry name" value="Methyltransferase_Class_B"/>
</dbReference>
<dbReference type="SFLD" id="SFLDS00029">
    <property type="entry name" value="Radical_SAM"/>
    <property type="match status" value="1"/>
</dbReference>
<dbReference type="PROSITE" id="PS51332">
    <property type="entry name" value="B12_BINDING"/>
    <property type="match status" value="1"/>
</dbReference>
<dbReference type="InterPro" id="IPR023404">
    <property type="entry name" value="rSAM_horseshoe"/>
</dbReference>
<evidence type="ECO:0000256" key="5">
    <source>
        <dbReference type="ARBA" id="ARBA00022723"/>
    </source>
</evidence>
<evidence type="ECO:0000259" key="9">
    <source>
        <dbReference type="PROSITE" id="PS51918"/>
    </source>
</evidence>
<evidence type="ECO:0000259" key="8">
    <source>
        <dbReference type="PROSITE" id="PS51332"/>
    </source>
</evidence>
<dbReference type="Pfam" id="PF04055">
    <property type="entry name" value="Radical_SAM"/>
    <property type="match status" value="1"/>
</dbReference>
<dbReference type="AlphaFoldDB" id="A0A6M3L9C2"/>
<dbReference type="InterPro" id="IPR007197">
    <property type="entry name" value="rSAM"/>
</dbReference>
<dbReference type="InterPro" id="IPR006158">
    <property type="entry name" value="Cobalamin-bd"/>
</dbReference>
<keyword evidence="2" id="KW-0489">Methyltransferase</keyword>
<protein>
    <submittedName>
        <fullName evidence="10">Putative radical SAM superfamily protein</fullName>
    </submittedName>
</protein>
<evidence type="ECO:0000256" key="4">
    <source>
        <dbReference type="ARBA" id="ARBA00022691"/>
    </source>
</evidence>
<keyword evidence="6" id="KW-0408">Iron</keyword>
<evidence type="ECO:0000256" key="7">
    <source>
        <dbReference type="ARBA" id="ARBA00023014"/>
    </source>
</evidence>
<dbReference type="GO" id="GO:0031419">
    <property type="term" value="F:cobalamin binding"/>
    <property type="evidence" value="ECO:0007669"/>
    <property type="project" value="InterPro"/>
</dbReference>
<feature type="domain" description="Radical SAM core" evidence="9">
    <location>
        <begin position="172"/>
        <end position="395"/>
    </location>
</feature>
<dbReference type="SFLD" id="SFLDG01082">
    <property type="entry name" value="B12-binding_domain_containing"/>
    <property type="match status" value="1"/>
</dbReference>
<dbReference type="InterPro" id="IPR006638">
    <property type="entry name" value="Elp3/MiaA/NifB-like_rSAM"/>
</dbReference>
<gene>
    <name evidence="10" type="ORF">MM415B02497_0005</name>
</gene>
<name>A0A6M3L9C2_9ZZZZ</name>
<accession>A0A6M3L9C2</accession>